<evidence type="ECO:0000256" key="3">
    <source>
        <dbReference type="ARBA" id="ARBA00022737"/>
    </source>
</evidence>
<evidence type="ECO:0000313" key="12">
    <source>
        <dbReference type="RefSeq" id="XP_022250982.1"/>
    </source>
</evidence>
<feature type="disulfide bond" evidence="9">
    <location>
        <begin position="494"/>
        <end position="509"/>
    </location>
</feature>
<dbReference type="InterPro" id="IPR036055">
    <property type="entry name" value="LDL_receptor-like_sf"/>
</dbReference>
<feature type="disulfide bond" evidence="9">
    <location>
        <begin position="455"/>
        <end position="470"/>
    </location>
</feature>
<evidence type="ECO:0000256" key="2">
    <source>
        <dbReference type="ARBA" id="ARBA00022692"/>
    </source>
</evidence>
<keyword evidence="7" id="KW-0675">Receptor</keyword>
<feature type="disulfide bond" evidence="9">
    <location>
        <begin position="475"/>
        <end position="487"/>
    </location>
</feature>
<evidence type="ECO:0000256" key="5">
    <source>
        <dbReference type="ARBA" id="ARBA00023136"/>
    </source>
</evidence>
<dbReference type="Proteomes" id="UP000694941">
    <property type="component" value="Unplaced"/>
</dbReference>
<evidence type="ECO:0000256" key="4">
    <source>
        <dbReference type="ARBA" id="ARBA00022989"/>
    </source>
</evidence>
<dbReference type="SMART" id="SM00192">
    <property type="entry name" value="LDLa"/>
    <property type="match status" value="4"/>
</dbReference>
<comment type="caution">
    <text evidence="9">Lacks conserved residue(s) required for the propagation of feature annotation.</text>
</comment>
<keyword evidence="4" id="KW-1133">Transmembrane helix</keyword>
<dbReference type="InterPro" id="IPR023415">
    <property type="entry name" value="LDLR_class-A_CS"/>
</dbReference>
<dbReference type="CDD" id="cd00112">
    <property type="entry name" value="LDLa"/>
    <property type="match status" value="4"/>
</dbReference>
<dbReference type="PANTHER" id="PTHR22722">
    <property type="entry name" value="LOW-DENSITY LIPOPROTEIN RECEPTOR-RELATED PROTEIN 2-RELATED"/>
    <property type="match status" value="1"/>
</dbReference>
<keyword evidence="3" id="KW-0677">Repeat</keyword>
<dbReference type="GeneID" id="111087701"/>
<keyword evidence="8" id="KW-0325">Glycoprotein</keyword>
<dbReference type="PROSITE" id="PS50068">
    <property type="entry name" value="LDLRA_2"/>
    <property type="match status" value="4"/>
</dbReference>
<evidence type="ECO:0000256" key="10">
    <source>
        <dbReference type="SAM" id="MobiDB-lite"/>
    </source>
</evidence>
<organism evidence="11 12">
    <name type="scientific">Limulus polyphemus</name>
    <name type="common">Atlantic horseshoe crab</name>
    <dbReference type="NCBI Taxonomy" id="6850"/>
    <lineage>
        <taxon>Eukaryota</taxon>
        <taxon>Metazoa</taxon>
        <taxon>Ecdysozoa</taxon>
        <taxon>Arthropoda</taxon>
        <taxon>Chelicerata</taxon>
        <taxon>Merostomata</taxon>
        <taxon>Xiphosura</taxon>
        <taxon>Limulidae</taxon>
        <taxon>Limulus</taxon>
    </lineage>
</organism>
<dbReference type="SUPFAM" id="SSF57424">
    <property type="entry name" value="LDL receptor-like module"/>
    <property type="match status" value="4"/>
</dbReference>
<keyword evidence="6 9" id="KW-1015">Disulfide bond</keyword>
<keyword evidence="5" id="KW-0472">Membrane</keyword>
<feature type="compositionally biased region" description="Polar residues" evidence="10">
    <location>
        <begin position="279"/>
        <end position="300"/>
    </location>
</feature>
<dbReference type="PROSITE" id="PS01209">
    <property type="entry name" value="LDLRA_1"/>
    <property type="match status" value="2"/>
</dbReference>
<evidence type="ECO:0000256" key="9">
    <source>
        <dbReference type="PROSITE-ProRule" id="PRU00124"/>
    </source>
</evidence>
<feature type="region of interest" description="Disordered" evidence="10">
    <location>
        <begin position="279"/>
        <end position="308"/>
    </location>
</feature>
<evidence type="ECO:0000256" key="8">
    <source>
        <dbReference type="ARBA" id="ARBA00023180"/>
    </source>
</evidence>
<dbReference type="PRINTS" id="PR00261">
    <property type="entry name" value="LDLRECEPTOR"/>
</dbReference>
<dbReference type="RefSeq" id="XP_022250982.1">
    <property type="nucleotide sequence ID" value="XM_022395274.1"/>
</dbReference>
<sequence>MLVNTVNEVSIPEPEVVTPSLLEMGKDTATDAFKPLFIRHQLKKIETKNTTDQSKDEPKHIEIMPYVNNITTTTVKSTSWLINTPFHELDSVIQKDLQDSDKSIPFRENSKITTIDGSSQGIDTDSDIIPYNLTHPNNETENQTEKQEDEYKMNAPLTRSHKVKPEDDLRFSVELQVQEKLSNRNSKILEHSVNTKFYPKVDEHLHVTSMEVEHPGVTGMEVEHPGVTGMEVEHPDVTSMEDDHPDVTSMEDDHPDVIGMEVEHPGVTSMELRDMNKSDISASSTSRKGTEFTNSSTTEKNLTKPRIDSTFTLGSEQYGARQETRKSFFIPKSGLINSESVRADKNQSSVITLSKFFPAVSDVKMLADRYFETGDTTFHKKPDENSVTRNTQLCKPGEFLCVNVSSSFHACILPSQRCDSVIDCDDGSDEIDCESGCHGNYQCQSGKCIARHQVCDQITDCRGEEDETNCDAWKCLSSEFKCNNGRCIPRDWHCDGVDQCGDQTDEAGCATECSEQRFLCPEGLCVPKAWRCNGIVDCFDQKDEEGC</sequence>
<feature type="disulfide bond" evidence="9">
    <location>
        <begin position="513"/>
        <end position="525"/>
    </location>
</feature>
<feature type="region of interest" description="Disordered" evidence="10">
    <location>
        <begin position="133"/>
        <end position="158"/>
    </location>
</feature>
<feature type="disulfide bond" evidence="9">
    <location>
        <begin position="520"/>
        <end position="538"/>
    </location>
</feature>
<feature type="disulfide bond" evidence="9">
    <location>
        <begin position="482"/>
        <end position="500"/>
    </location>
</feature>
<dbReference type="InterPro" id="IPR002172">
    <property type="entry name" value="LDrepeatLR_classA_rpt"/>
</dbReference>
<dbReference type="Pfam" id="PF00057">
    <property type="entry name" value="Ldl_recept_a"/>
    <property type="match status" value="4"/>
</dbReference>
<feature type="disulfide bond" evidence="9">
    <location>
        <begin position="443"/>
        <end position="461"/>
    </location>
</feature>
<comment type="subcellular location">
    <subcellularLocation>
        <location evidence="1">Membrane</location>
        <topology evidence="1">Single-pass membrane protein</topology>
    </subcellularLocation>
</comment>
<accession>A0ABM1T526</accession>
<proteinExistence type="predicted"/>
<dbReference type="InterPro" id="IPR051221">
    <property type="entry name" value="LDLR-related"/>
</dbReference>
<gene>
    <name evidence="12" type="primary">LOC111087701</name>
</gene>
<evidence type="ECO:0000313" key="11">
    <source>
        <dbReference type="Proteomes" id="UP000694941"/>
    </source>
</evidence>
<evidence type="ECO:0000256" key="6">
    <source>
        <dbReference type="ARBA" id="ARBA00023157"/>
    </source>
</evidence>
<dbReference type="Gene3D" id="4.10.400.10">
    <property type="entry name" value="Low-density Lipoprotein Receptor"/>
    <property type="match status" value="4"/>
</dbReference>
<reference evidence="12" key="1">
    <citation type="submission" date="2025-08" db="UniProtKB">
        <authorList>
            <consortium name="RefSeq"/>
        </authorList>
    </citation>
    <scope>IDENTIFICATION</scope>
    <source>
        <tissue evidence="12">Muscle</tissue>
    </source>
</reference>
<feature type="compositionally biased region" description="Basic and acidic residues" evidence="10">
    <location>
        <begin position="143"/>
        <end position="152"/>
    </location>
</feature>
<evidence type="ECO:0000256" key="7">
    <source>
        <dbReference type="ARBA" id="ARBA00023170"/>
    </source>
</evidence>
<feature type="non-terminal residue" evidence="12">
    <location>
        <position position="547"/>
    </location>
</feature>
<name>A0ABM1T526_LIMPO</name>
<keyword evidence="11" id="KW-1185">Reference proteome</keyword>
<feature type="disulfide bond" evidence="9">
    <location>
        <begin position="418"/>
        <end position="433"/>
    </location>
</feature>
<keyword evidence="2" id="KW-0812">Transmembrane</keyword>
<feature type="disulfide bond" evidence="9">
    <location>
        <begin position="532"/>
        <end position="547"/>
    </location>
</feature>
<protein>
    <submittedName>
        <fullName evidence="12">Uncharacterized protein LOC111087701</fullName>
    </submittedName>
</protein>
<evidence type="ECO:0000256" key="1">
    <source>
        <dbReference type="ARBA" id="ARBA00004167"/>
    </source>
</evidence>